<dbReference type="Proteomes" id="UP000094296">
    <property type="component" value="Unassembled WGS sequence"/>
</dbReference>
<protein>
    <recommendedName>
        <fullName evidence="6">CARDB domain-containing protein</fullName>
    </recommendedName>
</protein>
<gene>
    <name evidence="4" type="ORF">BHF68_07285</name>
</gene>
<keyword evidence="2" id="KW-0812">Transmembrane</keyword>
<dbReference type="AlphaFoldDB" id="A0A1E5G1T3"/>
<feature type="compositionally biased region" description="Low complexity" evidence="1">
    <location>
        <begin position="286"/>
        <end position="326"/>
    </location>
</feature>
<dbReference type="OrthoDB" id="1704454at2"/>
<comment type="caution">
    <text evidence="4">The sequence shown here is derived from an EMBL/GenBank/DDBJ whole genome shotgun (WGS) entry which is preliminary data.</text>
</comment>
<keyword evidence="5" id="KW-1185">Reference proteome</keyword>
<dbReference type="RefSeq" id="WP_069643438.1">
    <property type="nucleotide sequence ID" value="NZ_MIJE01000030.1"/>
</dbReference>
<feature type="signal peptide" evidence="3">
    <location>
        <begin position="1"/>
        <end position="27"/>
    </location>
</feature>
<feature type="region of interest" description="Disordered" evidence="1">
    <location>
        <begin position="286"/>
        <end position="372"/>
    </location>
</feature>
<organism evidence="4 5">
    <name type="scientific">Desulfuribacillus alkaliarsenatis</name>
    <dbReference type="NCBI Taxonomy" id="766136"/>
    <lineage>
        <taxon>Bacteria</taxon>
        <taxon>Bacillati</taxon>
        <taxon>Bacillota</taxon>
        <taxon>Desulfuribacillia</taxon>
        <taxon>Desulfuribacillales</taxon>
        <taxon>Desulfuribacillaceae</taxon>
        <taxon>Desulfuribacillus</taxon>
    </lineage>
</organism>
<keyword evidence="2" id="KW-1133">Transmembrane helix</keyword>
<feature type="compositionally biased region" description="Polar residues" evidence="1">
    <location>
        <begin position="327"/>
        <end position="343"/>
    </location>
</feature>
<name>A0A1E5G1T3_9FIRM</name>
<dbReference type="PANTHER" id="PTHR35902:SF3">
    <property type="entry name" value="NPCBM-ASSOCIATED, NEW3 DOMAIN OF ALPHA-GALACTOSIDASE"/>
    <property type="match status" value="1"/>
</dbReference>
<evidence type="ECO:0000313" key="4">
    <source>
        <dbReference type="EMBL" id="OEF96855.1"/>
    </source>
</evidence>
<dbReference type="Gene3D" id="2.60.40.10">
    <property type="entry name" value="Immunoglobulins"/>
    <property type="match status" value="1"/>
</dbReference>
<keyword evidence="2" id="KW-0472">Membrane</keyword>
<reference evidence="4 5" key="1">
    <citation type="submission" date="2016-09" db="EMBL/GenBank/DDBJ databases">
        <title>Draft genome sequence for the type strain of Desulfuribacillus alkaliarsenatis AHT28, an obligately anaerobic, sulfidogenic bacterium isolated from Russian soda lake sediments.</title>
        <authorList>
            <person name="Abin C.A."/>
            <person name="Hollibaugh J.T."/>
        </authorList>
    </citation>
    <scope>NUCLEOTIDE SEQUENCE [LARGE SCALE GENOMIC DNA]</scope>
    <source>
        <strain evidence="4 5">AHT28</strain>
    </source>
</reference>
<sequence>MRFKLVIILPFLLIISLVFLAPQLAEANQANDNINDNKAEPPIIRLHNTIVPQQNLFSGETSRIFLDLHNTGGMAAKDITVRLHGFSPHAIYMKGPIKDTFKLSELKPNHYNDSVFFDITTIPTLSSGIYTLDVTFEYRDEFNQQYSRTYQAFLPVVRRTVSESQAQLNITNIQHPTAEIRANQDFTISFTVSNTSTLAARNIRVSVDGGTVILPKSTPIQSIPVLSPGESKTLSYTMFPTANANTRNHPVEILVEFDTDTNSSANNLKQSFSQFVGINIANNTASNNTVSNNTVVSNSNNNSNNTASNSSSISNSNTDSNSNSNSIHGNDTDTQPNTNSDIDTQARIDNTGDYGNTDNYANTSNSEIPNGNQVSTNSSLDMITLTTFAGWGLAVLFAITLLLQTWLVLYKKS</sequence>
<feature type="compositionally biased region" description="Polar residues" evidence="1">
    <location>
        <begin position="353"/>
        <end position="372"/>
    </location>
</feature>
<keyword evidence="3" id="KW-0732">Signal</keyword>
<dbReference type="STRING" id="766136.BHF68_07285"/>
<dbReference type="PANTHER" id="PTHR35902">
    <property type="entry name" value="S-LAYER DOMAIN-LIKE PROTEIN-RELATED"/>
    <property type="match status" value="1"/>
</dbReference>
<evidence type="ECO:0000256" key="1">
    <source>
        <dbReference type="SAM" id="MobiDB-lite"/>
    </source>
</evidence>
<feature type="transmembrane region" description="Helical" evidence="2">
    <location>
        <begin position="388"/>
        <end position="410"/>
    </location>
</feature>
<dbReference type="InterPro" id="IPR013783">
    <property type="entry name" value="Ig-like_fold"/>
</dbReference>
<evidence type="ECO:0008006" key="6">
    <source>
        <dbReference type="Google" id="ProtNLM"/>
    </source>
</evidence>
<evidence type="ECO:0000313" key="5">
    <source>
        <dbReference type="Proteomes" id="UP000094296"/>
    </source>
</evidence>
<dbReference type="EMBL" id="MIJE01000030">
    <property type="protein sequence ID" value="OEF96855.1"/>
    <property type="molecule type" value="Genomic_DNA"/>
</dbReference>
<evidence type="ECO:0000256" key="3">
    <source>
        <dbReference type="SAM" id="SignalP"/>
    </source>
</evidence>
<accession>A0A1E5G1T3</accession>
<evidence type="ECO:0000256" key="2">
    <source>
        <dbReference type="SAM" id="Phobius"/>
    </source>
</evidence>
<feature type="chain" id="PRO_5009176994" description="CARDB domain-containing protein" evidence="3">
    <location>
        <begin position="28"/>
        <end position="413"/>
    </location>
</feature>
<proteinExistence type="predicted"/>